<name>A0ABV0GPZ8_PAENI</name>
<gene>
    <name evidence="1" type="ORF">V3C41_05875</name>
</gene>
<sequence length="98" mass="10681">MFLLDKASKAQLRGIRLVSGNDATEMDRYGGKCWLECLWKAPCFTGNPADSLNAVLAQGHGMQVVCFIPVSLAVEVNVAQWTLCGVYYKDNPVTGISQ</sequence>
<reference evidence="1 2" key="1">
    <citation type="journal article" date="2024" name="Appl. Microbiol. Biotechnol.">
        <title>Biosynthetic gene clusters with biotechnological applications in novel Antarctic isolates from Actinomycetota.</title>
        <authorList>
            <person name="Bruna P."/>
            <person name="Nunez-Montero K."/>
            <person name="Contreras M.J."/>
            <person name="Leal K."/>
            <person name="Garcia M."/>
            <person name="Abanto M."/>
            <person name="Barrientos L."/>
        </authorList>
    </citation>
    <scope>NUCLEOTIDE SEQUENCE [LARGE SCALE GENOMIC DNA]</scope>
    <source>
        <strain evidence="1 2">Se16.17</strain>
    </source>
</reference>
<organism evidence="1 2">
    <name type="scientific">Paenarthrobacter nicotinovorans</name>
    <name type="common">Arthrobacter nicotinovorans</name>
    <dbReference type="NCBI Taxonomy" id="29320"/>
    <lineage>
        <taxon>Bacteria</taxon>
        <taxon>Bacillati</taxon>
        <taxon>Actinomycetota</taxon>
        <taxon>Actinomycetes</taxon>
        <taxon>Micrococcales</taxon>
        <taxon>Micrococcaceae</taxon>
        <taxon>Paenarthrobacter</taxon>
    </lineage>
</organism>
<keyword evidence="2" id="KW-1185">Reference proteome</keyword>
<protein>
    <submittedName>
        <fullName evidence="1">Uncharacterized protein</fullName>
    </submittedName>
</protein>
<proteinExistence type="predicted"/>
<evidence type="ECO:0000313" key="2">
    <source>
        <dbReference type="Proteomes" id="UP001448614"/>
    </source>
</evidence>
<dbReference type="EMBL" id="JBBMFV010000004">
    <property type="protein sequence ID" value="MEO3940594.1"/>
    <property type="molecule type" value="Genomic_DNA"/>
</dbReference>
<comment type="caution">
    <text evidence="1">The sequence shown here is derived from an EMBL/GenBank/DDBJ whole genome shotgun (WGS) entry which is preliminary data.</text>
</comment>
<dbReference type="Proteomes" id="UP001448614">
    <property type="component" value="Unassembled WGS sequence"/>
</dbReference>
<evidence type="ECO:0000313" key="1">
    <source>
        <dbReference type="EMBL" id="MEO3940594.1"/>
    </source>
</evidence>
<accession>A0ABV0GPZ8</accession>
<dbReference type="RefSeq" id="WP_026542122.1">
    <property type="nucleotide sequence ID" value="NZ_JAVDRC010000003.1"/>
</dbReference>